<evidence type="ECO:0000256" key="4">
    <source>
        <dbReference type="SAM" id="Phobius"/>
    </source>
</evidence>
<dbReference type="SMART" id="SM00267">
    <property type="entry name" value="GGDEF"/>
    <property type="match status" value="1"/>
</dbReference>
<dbReference type="PANTHER" id="PTHR45138">
    <property type="entry name" value="REGULATORY COMPONENTS OF SENSORY TRANSDUCTION SYSTEM"/>
    <property type="match status" value="1"/>
</dbReference>
<dbReference type="PROSITE" id="PS50887">
    <property type="entry name" value="GGDEF"/>
    <property type="match status" value="1"/>
</dbReference>
<dbReference type="EMBL" id="BMIQ01000010">
    <property type="protein sequence ID" value="GGE22200.1"/>
    <property type="molecule type" value="Genomic_DNA"/>
</dbReference>
<organism evidence="6 7">
    <name type="scientific">Aureimonas endophytica</name>
    <dbReference type="NCBI Taxonomy" id="2027858"/>
    <lineage>
        <taxon>Bacteria</taxon>
        <taxon>Pseudomonadati</taxon>
        <taxon>Pseudomonadota</taxon>
        <taxon>Alphaproteobacteria</taxon>
        <taxon>Hyphomicrobiales</taxon>
        <taxon>Aurantimonadaceae</taxon>
        <taxon>Aureimonas</taxon>
    </lineage>
</organism>
<keyword evidence="4" id="KW-0472">Membrane</keyword>
<feature type="region of interest" description="Disordered" evidence="3">
    <location>
        <begin position="274"/>
        <end position="307"/>
    </location>
</feature>
<proteinExistence type="predicted"/>
<dbReference type="InterPro" id="IPR000160">
    <property type="entry name" value="GGDEF_dom"/>
</dbReference>
<keyword evidence="4" id="KW-1133">Transmembrane helix</keyword>
<dbReference type="AlphaFoldDB" id="A0A917A3H5"/>
<feature type="transmembrane region" description="Helical" evidence="4">
    <location>
        <begin position="45"/>
        <end position="68"/>
    </location>
</feature>
<dbReference type="Pfam" id="PF00990">
    <property type="entry name" value="GGDEF"/>
    <property type="match status" value="1"/>
</dbReference>
<feature type="domain" description="GGDEF" evidence="5">
    <location>
        <begin position="113"/>
        <end position="245"/>
    </location>
</feature>
<gene>
    <name evidence="6" type="ORF">GCM10011390_46970</name>
</gene>
<reference evidence="6" key="2">
    <citation type="submission" date="2020-09" db="EMBL/GenBank/DDBJ databases">
        <authorList>
            <person name="Sun Q."/>
            <person name="Zhou Y."/>
        </authorList>
    </citation>
    <scope>NUCLEOTIDE SEQUENCE</scope>
    <source>
        <strain evidence="6">CGMCC 1.15367</strain>
    </source>
</reference>
<dbReference type="CDD" id="cd01949">
    <property type="entry name" value="GGDEF"/>
    <property type="match status" value="1"/>
</dbReference>
<evidence type="ECO:0000256" key="2">
    <source>
        <dbReference type="ARBA" id="ARBA00034247"/>
    </source>
</evidence>
<dbReference type="GO" id="GO:0043709">
    <property type="term" value="P:cell adhesion involved in single-species biofilm formation"/>
    <property type="evidence" value="ECO:0007669"/>
    <property type="project" value="TreeGrafter"/>
</dbReference>
<dbReference type="Gene3D" id="3.30.70.270">
    <property type="match status" value="1"/>
</dbReference>
<dbReference type="GO" id="GO:0052621">
    <property type="term" value="F:diguanylate cyclase activity"/>
    <property type="evidence" value="ECO:0007669"/>
    <property type="project" value="UniProtKB-EC"/>
</dbReference>
<evidence type="ECO:0000259" key="5">
    <source>
        <dbReference type="PROSITE" id="PS50887"/>
    </source>
</evidence>
<dbReference type="GO" id="GO:1902201">
    <property type="term" value="P:negative regulation of bacterial-type flagellum-dependent cell motility"/>
    <property type="evidence" value="ECO:0007669"/>
    <property type="project" value="TreeGrafter"/>
</dbReference>
<accession>A0A917A3H5</accession>
<protein>
    <recommendedName>
        <fullName evidence="1">diguanylate cyclase</fullName>
        <ecNumber evidence="1">2.7.7.65</ecNumber>
    </recommendedName>
</protein>
<dbReference type="SUPFAM" id="SSF55073">
    <property type="entry name" value="Nucleotide cyclase"/>
    <property type="match status" value="1"/>
</dbReference>
<evidence type="ECO:0000256" key="3">
    <source>
        <dbReference type="SAM" id="MobiDB-lite"/>
    </source>
</evidence>
<dbReference type="RefSeq" id="WP_188912874.1">
    <property type="nucleotide sequence ID" value="NZ_BMIQ01000010.1"/>
</dbReference>
<keyword evidence="7" id="KW-1185">Reference proteome</keyword>
<comment type="caution">
    <text evidence="6">The sequence shown here is derived from an EMBL/GenBank/DDBJ whole genome shotgun (WGS) entry which is preliminary data.</text>
</comment>
<reference evidence="6" key="1">
    <citation type="journal article" date="2014" name="Int. J. Syst. Evol. Microbiol.">
        <title>Complete genome sequence of Corynebacterium casei LMG S-19264T (=DSM 44701T), isolated from a smear-ripened cheese.</title>
        <authorList>
            <consortium name="US DOE Joint Genome Institute (JGI-PGF)"/>
            <person name="Walter F."/>
            <person name="Albersmeier A."/>
            <person name="Kalinowski J."/>
            <person name="Ruckert C."/>
        </authorList>
    </citation>
    <scope>NUCLEOTIDE SEQUENCE</scope>
    <source>
        <strain evidence="6">CGMCC 1.15367</strain>
    </source>
</reference>
<dbReference type="InterPro" id="IPR050469">
    <property type="entry name" value="Diguanylate_Cyclase"/>
</dbReference>
<dbReference type="Proteomes" id="UP000644699">
    <property type="component" value="Unassembled WGS sequence"/>
</dbReference>
<dbReference type="InterPro" id="IPR029787">
    <property type="entry name" value="Nucleotide_cyclase"/>
</dbReference>
<dbReference type="EC" id="2.7.7.65" evidence="1"/>
<keyword evidence="4" id="KW-0812">Transmembrane</keyword>
<sequence>MESSSRILRFMSESLGLTFLAAAATIIGGWHYFNGFTQPGSMTAVGFALVALILAAIPLQAYLAFRVLPIMQRNARLQRAAMEDSITGLLNTASFRATFGIEASRLGRPGEDRSATFLLVSIDHFKRLHDSFGHGSGDRALRLVANMLRETLKPEDVVGRLGSEEFGVFLHDAGFEEARRIAETLRRKAGTLVVGPNGAARPLAISIGGVSFASPLPFEMLFAASDVNLFRAKQTGQNRCLITNAVRTLRRPGDNRGATRALAGMATGIDGSVLARRPLRQTPVEPKPPVPRAVEPKAPVASVKLAS</sequence>
<dbReference type="InterPro" id="IPR043128">
    <property type="entry name" value="Rev_trsase/Diguanyl_cyclase"/>
</dbReference>
<name>A0A917A3H5_9HYPH</name>
<comment type="catalytic activity">
    <reaction evidence="2">
        <text>2 GTP = 3',3'-c-di-GMP + 2 diphosphate</text>
        <dbReference type="Rhea" id="RHEA:24898"/>
        <dbReference type="ChEBI" id="CHEBI:33019"/>
        <dbReference type="ChEBI" id="CHEBI:37565"/>
        <dbReference type="ChEBI" id="CHEBI:58805"/>
        <dbReference type="EC" id="2.7.7.65"/>
    </reaction>
</comment>
<evidence type="ECO:0000313" key="6">
    <source>
        <dbReference type="EMBL" id="GGE22200.1"/>
    </source>
</evidence>
<evidence type="ECO:0000313" key="7">
    <source>
        <dbReference type="Proteomes" id="UP000644699"/>
    </source>
</evidence>
<dbReference type="NCBIfam" id="TIGR00254">
    <property type="entry name" value="GGDEF"/>
    <property type="match status" value="1"/>
</dbReference>
<evidence type="ECO:0000256" key="1">
    <source>
        <dbReference type="ARBA" id="ARBA00012528"/>
    </source>
</evidence>
<feature type="transmembrane region" description="Helical" evidence="4">
    <location>
        <begin position="12"/>
        <end position="33"/>
    </location>
</feature>
<dbReference type="PANTHER" id="PTHR45138:SF9">
    <property type="entry name" value="DIGUANYLATE CYCLASE DGCM-RELATED"/>
    <property type="match status" value="1"/>
</dbReference>
<dbReference type="GO" id="GO:0005886">
    <property type="term" value="C:plasma membrane"/>
    <property type="evidence" value="ECO:0007669"/>
    <property type="project" value="TreeGrafter"/>
</dbReference>